<keyword evidence="5" id="KW-0677">Repeat</keyword>
<keyword evidence="8 10" id="KW-1133">Transmembrane helix</keyword>
<dbReference type="GO" id="GO:0005524">
    <property type="term" value="F:ATP binding"/>
    <property type="evidence" value="ECO:0007669"/>
    <property type="project" value="UniProtKB-KW"/>
</dbReference>
<feature type="transmembrane region" description="Helical" evidence="10">
    <location>
        <begin position="1913"/>
        <end position="1940"/>
    </location>
</feature>
<keyword evidence="6" id="KW-0547">Nucleotide-binding</keyword>
<dbReference type="PANTHER" id="PTHR24223:SF456">
    <property type="entry name" value="MULTIDRUG RESISTANCE-ASSOCIATED PROTEIN LETHAL(2)03659"/>
    <property type="match status" value="1"/>
</dbReference>
<feature type="transmembrane region" description="Helical" evidence="10">
    <location>
        <begin position="1468"/>
        <end position="1489"/>
    </location>
</feature>
<feature type="transmembrane region" description="Helical" evidence="10">
    <location>
        <begin position="227"/>
        <end position="247"/>
    </location>
</feature>
<feature type="transmembrane region" description="Helical" evidence="10">
    <location>
        <begin position="902"/>
        <end position="921"/>
    </location>
</feature>
<keyword evidence="3" id="KW-0813">Transport</keyword>
<accession>A0AAN7VLF9</accession>
<dbReference type="InterPro" id="IPR036640">
    <property type="entry name" value="ABC1_TM_sf"/>
</dbReference>
<feature type="transmembrane region" description="Helical" evidence="10">
    <location>
        <begin position="1960"/>
        <end position="1979"/>
    </location>
</feature>
<feature type="transmembrane region" description="Helical" evidence="10">
    <location>
        <begin position="343"/>
        <end position="367"/>
    </location>
</feature>
<dbReference type="PANTHER" id="PTHR24223">
    <property type="entry name" value="ATP-BINDING CASSETTE SUB-FAMILY C"/>
    <property type="match status" value="1"/>
</dbReference>
<feature type="transmembrane region" description="Helical" evidence="10">
    <location>
        <begin position="1583"/>
        <end position="1606"/>
    </location>
</feature>
<dbReference type="Gene3D" id="1.20.1560.10">
    <property type="entry name" value="ABC transporter type 1, transmembrane domain"/>
    <property type="match status" value="4"/>
</dbReference>
<evidence type="ECO:0000313" key="13">
    <source>
        <dbReference type="EMBL" id="KAK5645934.1"/>
    </source>
</evidence>
<dbReference type="GO" id="GO:0016887">
    <property type="term" value="F:ATP hydrolysis activity"/>
    <property type="evidence" value="ECO:0007669"/>
    <property type="project" value="InterPro"/>
</dbReference>
<dbReference type="InterPro" id="IPR027417">
    <property type="entry name" value="P-loop_NTPase"/>
</dbReference>
<dbReference type="InterPro" id="IPR003593">
    <property type="entry name" value="AAA+_ATPase"/>
</dbReference>
<protein>
    <recommendedName>
        <fullName evidence="15">Multidrug resistance-associated protein lethal(2)03659</fullName>
    </recommendedName>
</protein>
<feature type="transmembrane region" description="Helical" evidence="10">
    <location>
        <begin position="1551"/>
        <end position="1571"/>
    </location>
</feature>
<reference evidence="13 14" key="1">
    <citation type="journal article" date="2024" name="Insects">
        <title>An Improved Chromosome-Level Genome Assembly of the Firefly Pyrocoelia pectoralis.</title>
        <authorList>
            <person name="Fu X."/>
            <person name="Meyer-Rochow V.B."/>
            <person name="Ballantyne L."/>
            <person name="Zhu X."/>
        </authorList>
    </citation>
    <scope>NUCLEOTIDE SEQUENCE [LARGE SCALE GENOMIC DNA]</scope>
    <source>
        <strain evidence="13">XCY_ONT2</strain>
    </source>
</reference>
<dbReference type="InterPro" id="IPR044746">
    <property type="entry name" value="ABCC_6TM_D1"/>
</dbReference>
<evidence type="ECO:0000256" key="2">
    <source>
        <dbReference type="ARBA" id="ARBA00009726"/>
    </source>
</evidence>
<feature type="transmembrane region" description="Helical" evidence="10">
    <location>
        <begin position="126"/>
        <end position="149"/>
    </location>
</feature>
<evidence type="ECO:0000256" key="7">
    <source>
        <dbReference type="ARBA" id="ARBA00022840"/>
    </source>
</evidence>
<evidence type="ECO:0000256" key="3">
    <source>
        <dbReference type="ARBA" id="ARBA00022448"/>
    </source>
</evidence>
<organism evidence="13 14">
    <name type="scientific">Pyrocoelia pectoralis</name>
    <dbReference type="NCBI Taxonomy" id="417401"/>
    <lineage>
        <taxon>Eukaryota</taxon>
        <taxon>Metazoa</taxon>
        <taxon>Ecdysozoa</taxon>
        <taxon>Arthropoda</taxon>
        <taxon>Hexapoda</taxon>
        <taxon>Insecta</taxon>
        <taxon>Pterygota</taxon>
        <taxon>Neoptera</taxon>
        <taxon>Endopterygota</taxon>
        <taxon>Coleoptera</taxon>
        <taxon>Polyphaga</taxon>
        <taxon>Elateriformia</taxon>
        <taxon>Elateroidea</taxon>
        <taxon>Lampyridae</taxon>
        <taxon>Lampyrinae</taxon>
        <taxon>Pyrocoelia</taxon>
    </lineage>
</organism>
<dbReference type="CDD" id="cd18580">
    <property type="entry name" value="ABC_6TM_ABCC_D2"/>
    <property type="match status" value="2"/>
</dbReference>
<comment type="similarity">
    <text evidence="2">Belongs to the ABC transporter superfamily. ABCC family. Conjugate transporter (TC 3.A.1.208) subfamily.</text>
</comment>
<dbReference type="Proteomes" id="UP001329430">
    <property type="component" value="Chromosome 3"/>
</dbReference>
<name>A0AAN7VLF9_9COLE</name>
<gene>
    <name evidence="13" type="ORF">RI129_004398</name>
</gene>
<evidence type="ECO:0000259" key="12">
    <source>
        <dbReference type="PROSITE" id="PS50929"/>
    </source>
</evidence>
<dbReference type="CDD" id="cd03250">
    <property type="entry name" value="ABCC_MRP_domain1"/>
    <property type="match status" value="2"/>
</dbReference>
<sequence length="2490" mass="282304">MDDLQYRPRNRNPREKANLLSVLTFTYTLPTFIQGYRKAITEEDIQETFSEHKSSHYGEAAIEKWQNEVKNSKPSLYKVIFKLLIRDFLPIGIAYLVLELIIKMLQSILLGELVLVYSSPERKHETYIYAGGVILSTFFNAALWFPAVMGSHNIALKMRVICSSLVYHKVLKLSNSSRDQTTPGLILNLISNDINMCERLMVMLDYLWIAPIQTIIALCLMCNELGVASVLGIAILVFFIPISFVMGRIAKRNRIKLSIERDHRLRLINEIIQGIQVIKMYVWENAFSKMIAQFRKLELRFLKRLHYVRSIPTYFVVVTNVALFATVLSSVLINERLTAKSVFISITLFSFLGKTLGLCFVNAITLLSEFTVAIKRIEKFLLCDETKPIEINTNDNNAVGIRNGRLAWDKEFVNLDMEIKSAGVTAIVGSVGSGKSYLLNVILGEIPLQNGNVTVNGSISYASQEPWIFSSTIRQNITFGSEMNEARYKAVINCCALERDLKSFPYGDMTTVGDNGTSLSGGQKARISLARAVYRTADIYLLDDPLSAVDTHVGKQIFKRCIKTFLDDKTVILVTHQLQYLKHVNHIVVMENGSVLMKGTRSELEISGFNFAKYLVKESDYQLDQPKQYSSQSKTIDKPLQKPKMVQNRQEKKFISLSTYRDYFCASKSYTLIVITLLVLFLAEFTSTGSFYLLTHWVNMEESPKLENSDSERRNYMLQYGGVIIASIVFAVLRSVAIISLTLKSSRVLHKKLFDNVVYATMNFFHTNSFGVILNRFSRDMGTTDEMLTHALMIAIRSIFRILGILTIICIVNPWFLVPTLLMLVILYYLRKFYLTTNLNILRVEGKVRGPLYNYLNATIQGLPTIRAFGVQDLLTKQFYHHQDVHVSVLHMAFSTTRAFCYWIDLLTVMYIATITLYYAFVVDSYAGNVGLVISQATNLMLQLTVGIKSVTDVEYHMISVERILKYDTIERERKLENKLPLTWPKFGEIHFEDVSVKYLETNPYVLKNLNITIKPLHKIGIVGRTGAGKSSIVNALFQLVQTEGRIVIDDINISTISLHDLRKKISIIPQNPVLFSGSLRCNLDPDNEYEDDSLWMALEEVGLKKLVHSLELEISQSGSNFSVGQQQLICLARALLRNNKILILDEATANIDLETDEIIQKTIRKRFSNCTILTIAHRLNTVMDSHKLLVMDAGVCVEFDHAHILLQNPDGVFYNMVQQTESTMIQTLKDIAYELTKMEDRSHYMNRNKNPREKANLLSILTLTYALPILFKGYRNTITEDDILETFSEHKSTNYGDTAVKLWQDELKKTKPSLHKLILKLLIRDYLVIGISYMVMELVIKILQSVLLGKLVQVYSDPERRNETYIYAASVILCVLLGTIILHPAAMGSINIALKMRVICCCLVYRKVLAMSNSALEQTTPGRILNLISNDIQMCEKLMINIDYLWIAPIQTIITLSIMYQELGITSLFGLGILVSFIPLSFIIGKVARKNRMKLSLKRDQRLRLINELIQGIHVIKMYAWEKAFSKIITKTRSLEMHSMKIVNYVKSIPTFYGAITSIALFVTVVSSVLNHHDLTAKSVFVVVTLFATIGKNLTLSFTTAITSLNEFKVTISRIQTFLLCEEPTCIKVTDGQKNAVIIKNSEIKWENVSSEKQFTNLDIEILSSCLTVVVGSVGSGKSCFLNVILGEIPLKKGNISVNGTISYTSQEPWIFSSSIRQNILFGSEMNETRYRKVIECCALERDLKLLPFGDKTIVGEKGILLSGGQRARISLARTVYREADIYLLDDPMSAVDTQVGKQIFEECIQMFLNGKTVVLVTHQLQYLQYANYIIVLDNGVIIEKGTRDELEKCGFDFVKYLSKHKEEQQNETEHEIKFSSSNNVIKESKLAGVCTKPRSISWATYKGYFWASRSYLLIVMVLLSVFLTEFSSSSSYYFLTYWINMEEGRNSTSIEMERTHSILIYSGIVISTILFSILRCVSIIQLTIKSARALHQKLLENVTYATLKFFYANSSGAILNLFARDMAAIDEVLPHMLTVTSRSLLGVVGTFGIICFVNVWFFVPIMIMIVILYYLRSIYLASNLNMLRVEGRVRGPLYSHVNETIQGLTIIRAFNAQDVLTEEFYHHQDIHSSAIFTASSSTRVFSYWIDLINVGFVVVLTLYYTFIVDTYGSNIGLVISQAMQLMGQLSYGVKNITDVESSMISVERILEYNSIERERGIKHPAIGKPSPAWPDHGEIKFQNVYVRYSQTFPYALKDINLTIRPLEKIGIVGRTGAGKSSIISALFQLVETEGSIIIDNVNIETVQLHDLRTKLSTIPQDPVLFSGSMRYNLDPFDEYDDNVLWKALEDVQLKNVVDNLESEITIDGSNFSVGQRQLICLARAIVRNNKILILDEATANVDLETDAIIQKTIRSKFSHCTVLTVAHRLNTVMDSDRILVMDEGMAIEFAHPHLLLQNKNGAFYNLVQQTEAVMAESLIEIAREVQINVSLA</sequence>
<keyword evidence="4 10" id="KW-0812">Transmembrane</keyword>
<feature type="domain" description="ABC transporter" evidence="11">
    <location>
        <begin position="1640"/>
        <end position="1861"/>
    </location>
</feature>
<evidence type="ECO:0000256" key="4">
    <source>
        <dbReference type="ARBA" id="ARBA00022692"/>
    </source>
</evidence>
<evidence type="ECO:0000256" key="8">
    <source>
        <dbReference type="ARBA" id="ARBA00022989"/>
    </source>
</evidence>
<dbReference type="SUPFAM" id="SSF90123">
    <property type="entry name" value="ABC transporter transmembrane region"/>
    <property type="match status" value="4"/>
</dbReference>
<feature type="transmembrane region" description="Helical" evidence="10">
    <location>
        <begin position="802"/>
        <end position="830"/>
    </location>
</feature>
<evidence type="ECO:0000313" key="14">
    <source>
        <dbReference type="Proteomes" id="UP001329430"/>
    </source>
</evidence>
<feature type="domain" description="ABC transporter" evidence="11">
    <location>
        <begin position="2237"/>
        <end position="2466"/>
    </location>
</feature>
<evidence type="ECO:0000256" key="5">
    <source>
        <dbReference type="ARBA" id="ARBA00022737"/>
    </source>
</evidence>
<evidence type="ECO:0000256" key="9">
    <source>
        <dbReference type="ARBA" id="ARBA00023136"/>
    </source>
</evidence>
<proteinExistence type="inferred from homology"/>
<dbReference type="Pfam" id="PF00005">
    <property type="entry name" value="ABC_tran"/>
    <property type="match status" value="4"/>
</dbReference>
<keyword evidence="9 10" id="KW-0472">Membrane</keyword>
<feature type="domain" description="ABC transmembrane type-1" evidence="12">
    <location>
        <begin position="674"/>
        <end position="935"/>
    </location>
</feature>
<comment type="subcellular location">
    <subcellularLocation>
        <location evidence="1">Membrane</location>
        <topology evidence="1">Multi-pass membrane protein</topology>
    </subcellularLocation>
</comment>
<evidence type="ECO:0000256" key="6">
    <source>
        <dbReference type="ARBA" id="ARBA00022741"/>
    </source>
</evidence>
<feature type="transmembrane region" description="Helical" evidence="10">
    <location>
        <begin position="1365"/>
        <end position="1388"/>
    </location>
</feature>
<evidence type="ECO:0000256" key="1">
    <source>
        <dbReference type="ARBA" id="ARBA00004141"/>
    </source>
</evidence>
<dbReference type="PROSITE" id="PS50929">
    <property type="entry name" value="ABC_TM1F"/>
    <property type="match status" value="4"/>
</dbReference>
<feature type="transmembrane region" description="Helical" evidence="10">
    <location>
        <begin position="2000"/>
        <end position="2021"/>
    </location>
</feature>
<feature type="transmembrane region" description="Helical" evidence="10">
    <location>
        <begin position="1327"/>
        <end position="1345"/>
    </location>
</feature>
<dbReference type="FunFam" id="1.20.1560.10:FF:000026">
    <property type="entry name" value="Multidrug resistance-associated protein lethal(2)03659"/>
    <property type="match status" value="2"/>
</dbReference>
<evidence type="ECO:0000259" key="11">
    <source>
        <dbReference type="PROSITE" id="PS50893"/>
    </source>
</evidence>
<evidence type="ECO:0000256" key="10">
    <source>
        <dbReference type="SAM" id="Phobius"/>
    </source>
</evidence>
<feature type="transmembrane region" description="Helical" evidence="10">
    <location>
        <begin position="311"/>
        <end position="331"/>
    </location>
</feature>
<dbReference type="FunFam" id="3.40.50.300:FF:000973">
    <property type="entry name" value="Multidrug resistance-associated protein 4"/>
    <property type="match status" value="2"/>
</dbReference>
<dbReference type="InterPro" id="IPR044726">
    <property type="entry name" value="ABCC_6TM_D2"/>
</dbReference>
<feature type="domain" description="ABC transmembrane type-1" evidence="12">
    <location>
        <begin position="1917"/>
        <end position="2199"/>
    </location>
</feature>
<dbReference type="FunFam" id="3.40.50.300:FF:000163">
    <property type="entry name" value="Multidrug resistance-associated protein member 4"/>
    <property type="match status" value="2"/>
</dbReference>
<dbReference type="InterPro" id="IPR003439">
    <property type="entry name" value="ABC_transporter-like_ATP-bd"/>
</dbReference>
<dbReference type="Gene3D" id="3.40.50.300">
    <property type="entry name" value="P-loop containing nucleotide triphosphate hydrolases"/>
    <property type="match status" value="4"/>
</dbReference>
<dbReference type="PROSITE" id="PS00211">
    <property type="entry name" value="ABC_TRANSPORTER_1"/>
    <property type="match status" value="4"/>
</dbReference>
<feature type="transmembrane region" description="Helical" evidence="10">
    <location>
        <begin position="200"/>
        <end position="221"/>
    </location>
</feature>
<keyword evidence="14" id="KW-1185">Reference proteome</keyword>
<feature type="transmembrane region" description="Helical" evidence="10">
    <location>
        <begin position="2143"/>
        <end position="2164"/>
    </location>
</feature>
<feature type="transmembrane region" description="Helical" evidence="10">
    <location>
        <begin position="718"/>
        <end position="743"/>
    </location>
</feature>
<dbReference type="InterPro" id="IPR050173">
    <property type="entry name" value="ABC_transporter_C-like"/>
</dbReference>
<feature type="transmembrane region" description="Helical" evidence="10">
    <location>
        <begin position="2041"/>
        <end position="2073"/>
    </location>
</feature>
<dbReference type="PROSITE" id="PS50893">
    <property type="entry name" value="ABC_TRANSPORTER_2"/>
    <property type="match status" value="4"/>
</dbReference>
<dbReference type="SUPFAM" id="SSF52540">
    <property type="entry name" value="P-loop containing nucleoside triphosphate hydrolases"/>
    <property type="match status" value="4"/>
</dbReference>
<feature type="transmembrane region" description="Helical" evidence="10">
    <location>
        <begin position="88"/>
        <end position="106"/>
    </location>
</feature>
<feature type="domain" description="ABC transporter" evidence="11">
    <location>
        <begin position="391"/>
        <end position="617"/>
    </location>
</feature>
<dbReference type="GO" id="GO:0140359">
    <property type="term" value="F:ABC-type transporter activity"/>
    <property type="evidence" value="ECO:0007669"/>
    <property type="project" value="InterPro"/>
</dbReference>
<dbReference type="InterPro" id="IPR011527">
    <property type="entry name" value="ABC1_TM_dom"/>
</dbReference>
<dbReference type="SMART" id="SM00382">
    <property type="entry name" value="AAA"/>
    <property type="match status" value="4"/>
</dbReference>
<dbReference type="EMBL" id="JAVRBK010000003">
    <property type="protein sequence ID" value="KAK5645934.1"/>
    <property type="molecule type" value="Genomic_DNA"/>
</dbReference>
<feature type="domain" description="ABC transmembrane type-1" evidence="12">
    <location>
        <begin position="1329"/>
        <end position="1588"/>
    </location>
</feature>
<feature type="domain" description="ABC transporter" evidence="11">
    <location>
        <begin position="990"/>
        <end position="1219"/>
    </location>
</feature>
<feature type="domain" description="ABC transmembrane type-1" evidence="12">
    <location>
        <begin position="91"/>
        <end position="368"/>
    </location>
</feature>
<feature type="transmembrane region" description="Helical" evidence="10">
    <location>
        <begin position="670"/>
        <end position="698"/>
    </location>
</feature>
<keyword evidence="7" id="KW-0067">ATP-binding</keyword>
<dbReference type="GO" id="GO:0016020">
    <property type="term" value="C:membrane"/>
    <property type="evidence" value="ECO:0007669"/>
    <property type="project" value="UniProtKB-SubCell"/>
</dbReference>
<dbReference type="Pfam" id="PF00664">
    <property type="entry name" value="ABC_membrane"/>
    <property type="match status" value="4"/>
</dbReference>
<comment type="caution">
    <text evidence="13">The sequence shown here is derived from an EMBL/GenBank/DDBJ whole genome shotgun (WGS) entry which is preliminary data.</text>
</comment>
<dbReference type="InterPro" id="IPR017871">
    <property type="entry name" value="ABC_transporter-like_CS"/>
</dbReference>
<dbReference type="CDD" id="cd18579">
    <property type="entry name" value="ABC_6TM_ABCC_D1"/>
    <property type="match status" value="2"/>
</dbReference>
<evidence type="ECO:0008006" key="15">
    <source>
        <dbReference type="Google" id="ProtNLM"/>
    </source>
</evidence>
<dbReference type="CDD" id="cd03244">
    <property type="entry name" value="ABCC_MRP_domain2"/>
    <property type="match status" value="2"/>
</dbReference>
<dbReference type="FunFam" id="1.20.1560.10:FF:000014">
    <property type="entry name" value="Multidrug resistance-associated protein member 4"/>
    <property type="match status" value="2"/>
</dbReference>